<evidence type="ECO:0000259" key="1">
    <source>
        <dbReference type="Pfam" id="PF01571"/>
    </source>
</evidence>
<dbReference type="SUPFAM" id="SSF103025">
    <property type="entry name" value="Folate-binding domain"/>
    <property type="match status" value="1"/>
</dbReference>
<dbReference type="Gene3D" id="3.30.70.1520">
    <property type="entry name" value="Heterotetrameric sarcosine oxidase"/>
    <property type="match status" value="1"/>
</dbReference>
<protein>
    <submittedName>
        <fullName evidence="2">Sarcosine oxidase, gamma subunit family</fullName>
    </submittedName>
</protein>
<comment type="caution">
    <text evidence="2">The sequence shown here is derived from an EMBL/GenBank/DDBJ whole genome shotgun (WGS) entry which is preliminary data.</text>
</comment>
<dbReference type="RefSeq" id="WP_158092256.1">
    <property type="nucleotide sequence ID" value="NZ_AP018920.1"/>
</dbReference>
<organism evidence="2 3">
    <name type="scientific">Pseudonocardia autotrophica</name>
    <name type="common">Amycolata autotrophica</name>
    <name type="synonym">Nocardia autotrophica</name>
    <dbReference type="NCBI Taxonomy" id="2074"/>
    <lineage>
        <taxon>Bacteria</taxon>
        <taxon>Bacillati</taxon>
        <taxon>Actinomycetota</taxon>
        <taxon>Actinomycetes</taxon>
        <taxon>Pseudonocardiales</taxon>
        <taxon>Pseudonocardiaceae</taxon>
        <taxon>Pseudonocardia</taxon>
    </lineage>
</organism>
<reference evidence="2 3" key="1">
    <citation type="submission" date="2016-09" db="EMBL/GenBank/DDBJ databases">
        <title>Pseudonocardia autotrophica DSM535, a candidate organism with high potential of specific P450 cytochromes.</title>
        <authorList>
            <person name="Grumaz C."/>
            <person name="Vainshtein Y."/>
            <person name="Kirstahler P."/>
            <person name="Sohn K."/>
        </authorList>
    </citation>
    <scope>NUCLEOTIDE SEQUENCE [LARGE SCALE GENOMIC DNA]</scope>
    <source>
        <strain evidence="2 3">DSM 535</strain>
    </source>
</reference>
<evidence type="ECO:0000313" key="3">
    <source>
        <dbReference type="Proteomes" id="UP000194360"/>
    </source>
</evidence>
<evidence type="ECO:0000313" key="2">
    <source>
        <dbReference type="EMBL" id="OSY37722.1"/>
    </source>
</evidence>
<dbReference type="Proteomes" id="UP000194360">
    <property type="component" value="Unassembled WGS sequence"/>
</dbReference>
<dbReference type="Pfam" id="PF01571">
    <property type="entry name" value="GCV_T"/>
    <property type="match status" value="1"/>
</dbReference>
<proteinExistence type="predicted"/>
<dbReference type="Gene3D" id="3.30.1360.120">
    <property type="entry name" value="Probable tRNA modification gtpase trme, domain 1"/>
    <property type="match status" value="1"/>
</dbReference>
<dbReference type="AlphaFoldDB" id="A0A1Y2MR92"/>
<name>A0A1Y2MR92_PSEAH</name>
<dbReference type="InterPro" id="IPR027266">
    <property type="entry name" value="TrmE/GcvT-like"/>
</dbReference>
<accession>A0A1Y2MR92</accession>
<dbReference type="OrthoDB" id="3575181at2"/>
<dbReference type="InterPro" id="IPR006222">
    <property type="entry name" value="GCVT_N"/>
</dbReference>
<sequence>MARSPIAVVDGHVRHGWEISARAAAAELTLRDESPLAKVVVRGPFAGSVRSRLGVPFGRIIRTEIPDQGPVLVVGAGPGEWLVLGPVGTGGGLVVALEKLLSDTGEFVSVVDITHGRALVRLHGSAARQVLAKVTGIDLGDDATPDGSALRTSVARIVTDLVRDDRDGAVSYLLHCERSSGQFLFDQLVDAGAEFGLDVTGFDTGPGTVADGRGPR</sequence>
<keyword evidence="3" id="KW-1185">Reference proteome</keyword>
<dbReference type="STRING" id="2074.BG845_04543"/>
<dbReference type="EMBL" id="MIGB01000028">
    <property type="protein sequence ID" value="OSY37722.1"/>
    <property type="molecule type" value="Genomic_DNA"/>
</dbReference>
<gene>
    <name evidence="2" type="ORF">BG845_04543</name>
</gene>
<feature type="domain" description="GCVT N-terminal" evidence="1">
    <location>
        <begin position="97"/>
        <end position="203"/>
    </location>
</feature>